<reference evidence="1" key="1">
    <citation type="submission" date="2020-05" db="EMBL/GenBank/DDBJ databases">
        <authorList>
            <person name="Chiriac C."/>
            <person name="Salcher M."/>
            <person name="Ghai R."/>
            <person name="Kavagutti S V."/>
        </authorList>
    </citation>
    <scope>NUCLEOTIDE SEQUENCE</scope>
</reference>
<gene>
    <name evidence="1" type="ORF">UFOPK1788_00906</name>
</gene>
<dbReference type="EMBL" id="CAEZUE010000126">
    <property type="protein sequence ID" value="CAB4597968.1"/>
    <property type="molecule type" value="Genomic_DNA"/>
</dbReference>
<proteinExistence type="predicted"/>
<sequence length="45" mass="5011">MVDAIEANKPRITIGSDATFMDRLSRLNPVMAANVIYKQMKSLLS</sequence>
<name>A0A6J6GMB3_9ZZZZ</name>
<accession>A0A6J6GMB3</accession>
<protein>
    <submittedName>
        <fullName evidence="1">Unannotated protein</fullName>
    </submittedName>
</protein>
<dbReference type="AlphaFoldDB" id="A0A6J6GMB3"/>
<evidence type="ECO:0000313" key="1">
    <source>
        <dbReference type="EMBL" id="CAB4597968.1"/>
    </source>
</evidence>
<organism evidence="1">
    <name type="scientific">freshwater metagenome</name>
    <dbReference type="NCBI Taxonomy" id="449393"/>
    <lineage>
        <taxon>unclassified sequences</taxon>
        <taxon>metagenomes</taxon>
        <taxon>ecological metagenomes</taxon>
    </lineage>
</organism>